<accession>A0A317T0Q7</accession>
<evidence type="ECO:0000313" key="3">
    <source>
        <dbReference type="Proteomes" id="UP000246991"/>
    </source>
</evidence>
<dbReference type="OrthoDB" id="3558767at2759"/>
<sequence length="372" mass="40886">MDLTANPFMSDFRRKEKKSDKEPSTDPKVGPSFTEDGQPVFRPISFSPESPPSRKRPHSDTVSTLPHVDEEYLKDSALKHSVVILEMIYLIHKDYRAWSDRLAETIDSLMLVIEELHTNTLYPDTPTPIPFPSSKVKVPEPPKEPSTQPLPPSSLVVPATTTPSRATMAKEGQKKSTVPGKVVTAVTKNTTTTIKPSQPKKGPTTREYCLIIKQEGAPLDIIALALRDRINQALASTYIRTISVHRNTITLTTLESVKATSLNSKLLVHGLPTASSLSTIAMELSNYDAGLALTGQPQWLTSDNSRAGKSASTVIITITGPKVPSFVGRYSVAFSITYRTECHLHFNSSTQRPHCYGFGHHNNKCPNLASCQ</sequence>
<feature type="region of interest" description="Disordered" evidence="1">
    <location>
        <begin position="1"/>
        <end position="63"/>
    </location>
</feature>
<keyword evidence="3" id="KW-1185">Reference proteome</keyword>
<proteinExistence type="predicted"/>
<feature type="region of interest" description="Disordered" evidence="1">
    <location>
        <begin position="124"/>
        <end position="179"/>
    </location>
</feature>
<dbReference type="EMBL" id="PYWC01000003">
    <property type="protein sequence ID" value="PWW80299.1"/>
    <property type="molecule type" value="Genomic_DNA"/>
</dbReference>
<gene>
    <name evidence="2" type="ORF">C7212DRAFT_341995</name>
</gene>
<evidence type="ECO:0000313" key="2">
    <source>
        <dbReference type="EMBL" id="PWW80299.1"/>
    </source>
</evidence>
<dbReference type="Proteomes" id="UP000246991">
    <property type="component" value="Unassembled WGS sequence"/>
</dbReference>
<dbReference type="AlphaFoldDB" id="A0A317T0Q7"/>
<comment type="caution">
    <text evidence="2">The sequence shown here is derived from an EMBL/GenBank/DDBJ whole genome shotgun (WGS) entry which is preliminary data.</text>
</comment>
<reference evidence="2 3" key="1">
    <citation type="submission" date="2018-03" db="EMBL/GenBank/DDBJ databases">
        <title>Genomes of Pezizomycetes fungi and the evolution of truffles.</title>
        <authorList>
            <person name="Murat C."/>
            <person name="Payen T."/>
            <person name="Noel B."/>
            <person name="Kuo A."/>
            <person name="Martin F.M."/>
        </authorList>
    </citation>
    <scope>NUCLEOTIDE SEQUENCE [LARGE SCALE GENOMIC DNA]</scope>
    <source>
        <strain evidence="2">091103-1</strain>
    </source>
</reference>
<protein>
    <submittedName>
        <fullName evidence="2">Uncharacterized protein</fullName>
    </submittedName>
</protein>
<name>A0A317T0Q7_9PEZI</name>
<evidence type="ECO:0000256" key="1">
    <source>
        <dbReference type="SAM" id="MobiDB-lite"/>
    </source>
</evidence>
<feature type="compositionally biased region" description="Basic and acidic residues" evidence="1">
    <location>
        <begin position="11"/>
        <end position="25"/>
    </location>
</feature>
<organism evidence="2 3">
    <name type="scientific">Tuber magnatum</name>
    <name type="common">white Piedmont truffle</name>
    <dbReference type="NCBI Taxonomy" id="42249"/>
    <lineage>
        <taxon>Eukaryota</taxon>
        <taxon>Fungi</taxon>
        <taxon>Dikarya</taxon>
        <taxon>Ascomycota</taxon>
        <taxon>Pezizomycotina</taxon>
        <taxon>Pezizomycetes</taxon>
        <taxon>Pezizales</taxon>
        <taxon>Tuberaceae</taxon>
        <taxon>Tuber</taxon>
    </lineage>
</organism>